<sequence>MYSISEKVNSSFKFAITVAIAVYILLSLFTAFDFHKKIAESSSKNHQELLRNNLRNYFSKVEKEADALKDALYLLQDEEEIKRALIHRMAKIEGINLVGLMMNNGKYYSFIRTPGGEIKLQAKFVPGRPLTGADGEVIDENFNPLSRPWNDIPPGAVSKWASWYDCYGMPGKKCFTFSLSPSENEKNNLAIKLIHLDLDEKYLTNFLNAQGKPGDIIFLENNGRIIGGNEESTLHLIVKDTNGEYRTSNDTDEYLEKVIILPKLPDVKFHYFYALNSKLSYLNKSFVLMFMSGIVCFFLLWYIIIVITRKISGESGKLVRNLEHLGNSVYKEDKVDISTEDSREIVELKKIINTIGEKYKERIERMLNLVSYEQGTSFYINTAVIETNNKDYVAAGMICLYGLEFAEAIYGSEKYNAIISELKSKISAKYSSHCDIIKISNDRYLLLCYTDCEEFISNFSVLNLPENIFCLRNIYVHKTALCETFSGKDVSIYEGKLKLAMTAMRENKQSEFLYYDDIKLHELDQKVWVASNIKQAISRGEFYLVYQPIINIDSNEVVGAEALCRWNSAEYGFISPAVFVSIAEDIGLIKELGDYILENAIREFSQFSNEYVISDEFLLHINVSPWQLNDFDFHHRVLQLIKDFNINAGQICLEITESAVKEINDSFYNNIIVLKGNGIKIALDDFGSGLADLKKLYKVKPDSIKIDSEFTSGVFDETNRIVWFISSFAREENLPVIAEGVETEHQAKELQKLGFSQVQGYLYQKPLPFSEWHIDSKPQKRS</sequence>
<dbReference type="SMART" id="SM00052">
    <property type="entry name" value="EAL"/>
    <property type="match status" value="1"/>
</dbReference>
<evidence type="ECO:0000313" key="3">
    <source>
        <dbReference type="Proteomes" id="UP000510927"/>
    </source>
</evidence>
<feature type="transmembrane region" description="Helical" evidence="1">
    <location>
        <begin position="12"/>
        <end position="34"/>
    </location>
</feature>
<evidence type="ECO:0000256" key="1">
    <source>
        <dbReference type="SAM" id="Phobius"/>
    </source>
</evidence>
<gene>
    <name evidence="2" type="ORF">HVY52_09115</name>
</gene>
<dbReference type="EMBL" id="CP055675">
    <property type="protein sequence ID" value="QLM99960.1"/>
    <property type="molecule type" value="Genomic_DNA"/>
</dbReference>
<organism evidence="2 3">
    <name type="scientific">Escherichia fergusonii</name>
    <dbReference type="NCBI Taxonomy" id="564"/>
    <lineage>
        <taxon>Bacteria</taxon>
        <taxon>Pseudomonadati</taxon>
        <taxon>Pseudomonadota</taxon>
        <taxon>Gammaproteobacteria</taxon>
        <taxon>Enterobacterales</taxon>
        <taxon>Enterobacteriaceae</taxon>
        <taxon>Escherichia</taxon>
    </lineage>
</organism>
<protein>
    <submittedName>
        <fullName evidence="2">CHASE9 sensor domain-containing protein</fullName>
    </submittedName>
</protein>
<feature type="transmembrane region" description="Helical" evidence="1">
    <location>
        <begin position="286"/>
        <end position="307"/>
    </location>
</feature>
<dbReference type="SUPFAM" id="SSF141868">
    <property type="entry name" value="EAL domain-like"/>
    <property type="match status" value="1"/>
</dbReference>
<dbReference type="CDD" id="cd01948">
    <property type="entry name" value="EAL"/>
    <property type="match status" value="1"/>
</dbReference>
<proteinExistence type="predicted"/>
<keyword evidence="1" id="KW-0812">Transmembrane</keyword>
<dbReference type="InterPro" id="IPR050706">
    <property type="entry name" value="Cyclic-di-GMP_PDE-like"/>
</dbReference>
<dbReference type="PANTHER" id="PTHR33121">
    <property type="entry name" value="CYCLIC DI-GMP PHOSPHODIESTERASE PDEF"/>
    <property type="match status" value="1"/>
</dbReference>
<evidence type="ECO:0000313" key="2">
    <source>
        <dbReference type="EMBL" id="QLM99960.1"/>
    </source>
</evidence>
<dbReference type="Pfam" id="PF17153">
    <property type="entry name" value="CHASE9"/>
    <property type="match status" value="1"/>
</dbReference>
<dbReference type="Proteomes" id="UP000510927">
    <property type="component" value="Chromosome"/>
</dbReference>
<dbReference type="AlphaFoldDB" id="A0A7W3EIE2"/>
<name>A0A7W3EIE2_ESCFE</name>
<reference evidence="2 3" key="1">
    <citation type="submission" date="2020-06" db="EMBL/GenBank/DDBJ databases">
        <title>REHAB project genomes.</title>
        <authorList>
            <person name="Shaw L.P."/>
        </authorList>
    </citation>
    <scope>NUCLEOTIDE SEQUENCE [LARGE SCALE GENOMIC DNA]</scope>
    <source>
        <strain evidence="2 3">RHB28-C13</strain>
    </source>
</reference>
<dbReference type="Gene3D" id="3.20.20.450">
    <property type="entry name" value="EAL domain"/>
    <property type="match status" value="1"/>
</dbReference>
<dbReference type="GO" id="GO:0071111">
    <property type="term" value="F:cyclic-guanylate-specific phosphodiesterase activity"/>
    <property type="evidence" value="ECO:0007669"/>
    <property type="project" value="InterPro"/>
</dbReference>
<keyword evidence="1" id="KW-0472">Membrane</keyword>
<dbReference type="InterPro" id="IPR035919">
    <property type="entry name" value="EAL_sf"/>
</dbReference>
<dbReference type="PANTHER" id="PTHR33121:SF81">
    <property type="entry name" value="CYCLIC DI-GMP PHOSPHODIESTERASE PDEB-RELATED"/>
    <property type="match status" value="1"/>
</dbReference>
<accession>A0A7W3EIE2</accession>
<dbReference type="RefSeq" id="WP_181203364.1">
    <property type="nucleotide sequence ID" value="NZ_CP055675.1"/>
</dbReference>
<dbReference type="Pfam" id="PF00563">
    <property type="entry name" value="EAL"/>
    <property type="match status" value="1"/>
</dbReference>
<keyword evidence="1" id="KW-1133">Transmembrane helix</keyword>
<dbReference type="InterPro" id="IPR033418">
    <property type="entry name" value="CHASE9"/>
</dbReference>
<dbReference type="InterPro" id="IPR001633">
    <property type="entry name" value="EAL_dom"/>
</dbReference>
<dbReference type="PROSITE" id="PS50883">
    <property type="entry name" value="EAL"/>
    <property type="match status" value="1"/>
</dbReference>